<dbReference type="GO" id="GO:0008270">
    <property type="term" value="F:zinc ion binding"/>
    <property type="evidence" value="ECO:0007669"/>
    <property type="project" value="InterPro"/>
</dbReference>
<dbReference type="Gene3D" id="1.10.30.50">
    <property type="match status" value="1"/>
</dbReference>
<dbReference type="GO" id="GO:0004519">
    <property type="term" value="F:endonuclease activity"/>
    <property type="evidence" value="ECO:0007669"/>
    <property type="project" value="UniProtKB-KW"/>
</dbReference>
<dbReference type="InterPro" id="IPR003615">
    <property type="entry name" value="HNH_nuc"/>
</dbReference>
<dbReference type="EMBL" id="AADV02000075">
    <property type="protein sequence ID" value="EAM49350.1"/>
    <property type="molecule type" value="Genomic_DNA"/>
</dbReference>
<dbReference type="Pfam" id="PF01844">
    <property type="entry name" value="HNH"/>
    <property type="match status" value="1"/>
</dbReference>
<sequence>MELNRKNSIRHTLKSIEHDGKTIDPGFDFLGFNIRSYPVGKHHSGKTGGNSKWGIESKAIGFKTLIKPSKKKILAHHEAIKEVVKANKKAPQEVLIARLNPIIRGWCNYYRTVTSRETFSSEDSILWNTLRAWTVNRKKKETPLYDALKKYFSYGKQGKWTFQTREYVLYHHTETEIKRHTLVKPESSPYDGNWTYWSKRRGTYTGTPARVAKLLKKQKGICPQCKQHFTPEDLIEVDHIIPKSKGGKDTYNNLQALHRHCHDAKSKNDYLYDWHL</sequence>
<name>Q4BZL5_CROWT</name>
<dbReference type="InterPro" id="IPR002711">
    <property type="entry name" value="HNH"/>
</dbReference>
<reference evidence="2" key="2">
    <citation type="submission" date="2005-06" db="EMBL/GenBank/DDBJ databases">
        <title>Sequencing of the draft genome and assembly of Crocosphaera watsonii WH 8501.</title>
        <authorList>
            <consortium name="US DOE Joint Genome Institute (JGI-PGF)"/>
            <person name="Copeland A."/>
            <person name="Lucas S."/>
            <person name="Lapidus A."/>
            <person name="Barry K."/>
            <person name="Detter C."/>
            <person name="Glavina T."/>
            <person name="Hammon N."/>
            <person name="Israni S."/>
            <person name="Pitluck S."/>
            <person name="Richardson P."/>
        </authorList>
    </citation>
    <scope>NUCLEOTIDE SEQUENCE [LARGE SCALE GENOMIC DNA]</scope>
    <source>
        <strain evidence="2">WH 8501</strain>
    </source>
</reference>
<evidence type="ECO:0000313" key="2">
    <source>
        <dbReference type="EMBL" id="EAM49350.1"/>
    </source>
</evidence>
<dbReference type="InterPro" id="IPR013597">
    <property type="entry name" value="Mat_intron_G2"/>
</dbReference>
<feature type="domain" description="HNH nuclease" evidence="1">
    <location>
        <begin position="210"/>
        <end position="263"/>
    </location>
</feature>
<dbReference type="AlphaFoldDB" id="Q4BZL5"/>
<gene>
    <name evidence="2" type="ORF">CwatDRAFT_2377</name>
</gene>
<dbReference type="RefSeq" id="WP_007306918.1">
    <property type="nucleotide sequence ID" value="NZ_AADV02000075.1"/>
</dbReference>
<evidence type="ECO:0000313" key="3">
    <source>
        <dbReference type="Proteomes" id="UP000003922"/>
    </source>
</evidence>
<evidence type="ECO:0000259" key="1">
    <source>
        <dbReference type="SMART" id="SM00507"/>
    </source>
</evidence>
<dbReference type="Pfam" id="PF08388">
    <property type="entry name" value="GIIM"/>
    <property type="match status" value="1"/>
</dbReference>
<dbReference type="SMART" id="SM00507">
    <property type="entry name" value="HNHc"/>
    <property type="match status" value="1"/>
</dbReference>
<dbReference type="GO" id="GO:0003676">
    <property type="term" value="F:nucleic acid binding"/>
    <property type="evidence" value="ECO:0007669"/>
    <property type="project" value="InterPro"/>
</dbReference>
<organism evidence="2 3">
    <name type="scientific">Crocosphaera watsonii WH 8501</name>
    <dbReference type="NCBI Taxonomy" id="165597"/>
    <lineage>
        <taxon>Bacteria</taxon>
        <taxon>Bacillati</taxon>
        <taxon>Cyanobacteriota</taxon>
        <taxon>Cyanophyceae</taxon>
        <taxon>Oscillatoriophycideae</taxon>
        <taxon>Chroococcales</taxon>
        <taxon>Aphanothecaceae</taxon>
        <taxon>Crocosphaera</taxon>
    </lineage>
</organism>
<protein>
    <submittedName>
        <fullName evidence="2">HNH endonuclease</fullName>
    </submittedName>
</protein>
<accession>Q4BZL5</accession>
<reference evidence="2" key="1">
    <citation type="submission" date="2004-02" db="EMBL/GenBank/DDBJ databases">
        <authorList>
            <consortium name="DOE Joint Genome Institute"/>
        </authorList>
    </citation>
    <scope>NUCLEOTIDE SEQUENCE [LARGE SCALE GENOMIC DNA]</scope>
    <source>
        <strain evidence="2">WH 8501</strain>
    </source>
</reference>
<reference evidence="2" key="3">
    <citation type="submission" date="2016-12" db="EMBL/GenBank/DDBJ databases">
        <title>Annotation of the draft genome assembly of Crocosphaera watsonii WH 8501.</title>
        <authorList>
            <consortium name="US DOE Joint Genome Institute (JGI-ORNL)"/>
            <person name="Larimer F."/>
            <person name="Land M."/>
        </authorList>
    </citation>
    <scope>NUCLEOTIDE SEQUENCE</scope>
    <source>
        <strain evidence="2">WH 8501</strain>
    </source>
</reference>
<keyword evidence="2" id="KW-0540">Nuclease</keyword>
<proteinExistence type="predicted"/>
<comment type="caution">
    <text evidence="2">The sequence shown here is derived from an EMBL/GenBank/DDBJ whole genome shotgun (WGS) entry which is preliminary data.</text>
</comment>
<dbReference type="Proteomes" id="UP000003922">
    <property type="component" value="Unassembled WGS sequence"/>
</dbReference>
<keyword evidence="2" id="KW-0378">Hydrolase</keyword>
<keyword evidence="2" id="KW-0255">Endonuclease</keyword>
<dbReference type="KEGG" id="cwa:CwatDRAFT_2377"/>
<keyword evidence="3" id="KW-1185">Reference proteome</keyword>
<dbReference type="CDD" id="cd00085">
    <property type="entry name" value="HNHc"/>
    <property type="match status" value="1"/>
</dbReference>